<name>A0AAD9W8P7_PHOAM</name>
<dbReference type="AlphaFoldDB" id="A0AAD9W8P7"/>
<comment type="caution">
    <text evidence="4">The sequence shown here is derived from an EMBL/GenBank/DDBJ whole genome shotgun (WGS) entry which is preliminary data.</text>
</comment>
<evidence type="ECO:0000313" key="4">
    <source>
        <dbReference type="EMBL" id="KAK2613126.1"/>
    </source>
</evidence>
<accession>A0AAD9W8P7</accession>
<dbReference type="Pfam" id="PF01083">
    <property type="entry name" value="Cutinase"/>
    <property type="match status" value="1"/>
</dbReference>
<reference evidence="4" key="1">
    <citation type="submission" date="2023-06" db="EMBL/GenBank/DDBJ databases">
        <authorList>
            <person name="Noh H."/>
        </authorList>
    </citation>
    <scope>NUCLEOTIDE SEQUENCE</scope>
    <source>
        <strain evidence="4">DUCC20226</strain>
    </source>
</reference>
<dbReference type="Gene3D" id="3.40.50.1820">
    <property type="entry name" value="alpha/beta hydrolase"/>
    <property type="match status" value="1"/>
</dbReference>
<sequence>MHFSRATLALSVIIPASAEPLPLSTRQELNTTCAPIHYIVARGTTEGYPGSLGSLVDILLAKFPDSNYEDVIYPATQETSTNSYWEGLANATQQIKTYADTCPDSKIAVLGYSQGALVVGDLFAGGGNNSELGNATTPPYIDFATYGQRVNAILLYGDPRHMPNQSFNQGNVSALAAPGKYPRSDVQLAAINMYAEKLHDYCNYEDGVCDTRGVGNLTAHMAYTSDYNAIASEWLETMLTA</sequence>
<gene>
    <name evidence="4" type="ORF">N8I77_000055</name>
</gene>
<proteinExistence type="predicted"/>
<dbReference type="SMART" id="SM01110">
    <property type="entry name" value="Cutinase"/>
    <property type="match status" value="1"/>
</dbReference>
<evidence type="ECO:0000256" key="2">
    <source>
        <dbReference type="ARBA" id="ARBA00023157"/>
    </source>
</evidence>
<protein>
    <submittedName>
        <fullName evidence="4">Uncharacterized protein</fullName>
    </submittedName>
</protein>
<dbReference type="InterPro" id="IPR000675">
    <property type="entry name" value="Cutinase/axe"/>
</dbReference>
<feature type="signal peptide" evidence="3">
    <location>
        <begin position="1"/>
        <end position="18"/>
    </location>
</feature>
<dbReference type="PANTHER" id="PTHR33630:SF9">
    <property type="entry name" value="CUTINASE 4"/>
    <property type="match status" value="1"/>
</dbReference>
<dbReference type="GO" id="GO:0052689">
    <property type="term" value="F:carboxylic ester hydrolase activity"/>
    <property type="evidence" value="ECO:0007669"/>
    <property type="project" value="UniProtKB-ARBA"/>
</dbReference>
<keyword evidence="2" id="KW-1015">Disulfide bond</keyword>
<feature type="chain" id="PRO_5042295991" evidence="3">
    <location>
        <begin position="19"/>
        <end position="241"/>
    </location>
</feature>
<dbReference type="InterPro" id="IPR029058">
    <property type="entry name" value="AB_hydrolase_fold"/>
</dbReference>
<evidence type="ECO:0000256" key="3">
    <source>
        <dbReference type="SAM" id="SignalP"/>
    </source>
</evidence>
<keyword evidence="3" id="KW-0732">Signal</keyword>
<dbReference type="EMBL" id="JAUJFL010000001">
    <property type="protein sequence ID" value="KAK2613126.1"/>
    <property type="molecule type" value="Genomic_DNA"/>
</dbReference>
<keyword evidence="1" id="KW-0378">Hydrolase</keyword>
<evidence type="ECO:0000256" key="1">
    <source>
        <dbReference type="ARBA" id="ARBA00022801"/>
    </source>
</evidence>
<dbReference type="SUPFAM" id="SSF53474">
    <property type="entry name" value="alpha/beta-Hydrolases"/>
    <property type="match status" value="1"/>
</dbReference>
<keyword evidence="5" id="KW-1185">Reference proteome</keyword>
<dbReference type="PANTHER" id="PTHR33630">
    <property type="entry name" value="CUTINASE RV1984C-RELATED-RELATED"/>
    <property type="match status" value="1"/>
</dbReference>
<dbReference type="Proteomes" id="UP001265746">
    <property type="component" value="Unassembled WGS sequence"/>
</dbReference>
<organism evidence="4 5">
    <name type="scientific">Phomopsis amygdali</name>
    <name type="common">Fusicoccum amygdali</name>
    <dbReference type="NCBI Taxonomy" id="1214568"/>
    <lineage>
        <taxon>Eukaryota</taxon>
        <taxon>Fungi</taxon>
        <taxon>Dikarya</taxon>
        <taxon>Ascomycota</taxon>
        <taxon>Pezizomycotina</taxon>
        <taxon>Sordariomycetes</taxon>
        <taxon>Sordariomycetidae</taxon>
        <taxon>Diaporthales</taxon>
        <taxon>Diaporthaceae</taxon>
        <taxon>Diaporthe</taxon>
    </lineage>
</organism>
<evidence type="ECO:0000313" key="5">
    <source>
        <dbReference type="Proteomes" id="UP001265746"/>
    </source>
</evidence>